<dbReference type="GO" id="GO:0046872">
    <property type="term" value="F:metal ion binding"/>
    <property type="evidence" value="ECO:0007669"/>
    <property type="project" value="UniProtKB-KW"/>
</dbReference>
<keyword evidence="7" id="KW-0460">Magnesium</keyword>
<evidence type="ECO:0000313" key="10">
    <source>
        <dbReference type="EMBL" id="CAH3128074.1"/>
    </source>
</evidence>
<evidence type="ECO:0000256" key="5">
    <source>
        <dbReference type="ARBA" id="ARBA00022723"/>
    </source>
</evidence>
<reference evidence="10 11" key="1">
    <citation type="submission" date="2022-05" db="EMBL/GenBank/DDBJ databases">
        <authorList>
            <consortium name="Genoscope - CEA"/>
            <person name="William W."/>
        </authorList>
    </citation>
    <scope>NUCLEOTIDE SEQUENCE [LARGE SCALE GENOMIC DNA]</scope>
</reference>
<comment type="similarity">
    <text evidence="2">Belongs to the mab-21 family.</text>
</comment>
<evidence type="ECO:0000313" key="11">
    <source>
        <dbReference type="Proteomes" id="UP001159428"/>
    </source>
</evidence>
<dbReference type="InterPro" id="IPR046906">
    <property type="entry name" value="Mab-21_HhH/H2TH-like"/>
</dbReference>
<keyword evidence="11" id="KW-1185">Reference proteome</keyword>
<dbReference type="InterPro" id="IPR024810">
    <property type="entry name" value="MAB21L/cGLR"/>
</dbReference>
<dbReference type="PANTHER" id="PTHR10656:SF42">
    <property type="entry name" value="CYCLIC GMP-AMP SYNTHASE-LIKE PROTEIN-RELATED"/>
    <property type="match status" value="1"/>
</dbReference>
<sequence length="544" mass="63279">KLFLKISFHDRYMKFISFYVCVLYLLRDIMFEEAVAHIFRGFTDIVSGLHMSALHTPSFLDIAKYLIIFLVGPMTAVIAYDQFFPIFEGVNLYLVIVICTLILLVTPALLFGFFHYFGGHWLLNWHMKKTSRYLDFCRMPREYIASLLPKDTWKWQYRLVGSSADHGFGFFPLLNLNSGILPWSNPIIVQDVDVNVFYKPLHISMDQLIPTMPGYCQVVIDGFIEDAFLKDCIVKGGKQSFLSGRLVSQKIGTEFLDGNIEFNYPAITFKTILDGPWGKFRFDCDVVFAVKIHDSAAVFYDWCWRVEDTFPLQLLDRIRTGGCYVVHKHCAGNHLCHDFDWRITFAQAESELFEYHSDKAALKLCYAIIKFAVKQFSHVKKRNYPALKSYHLKTVILWIAEQSKKLPYDMFTIDNNKTLGGLLLHIISTYRQHIFQGHLEHYFMKNINILEPYGVEECTAAMQLLDEFKMKPLAIVSNFDNCNMSRWKFDQFFIISLLVVVACQWFNFYYSNVGIIFEPVSVVKQIYWICGVFGIILIIKILLD</sequence>
<keyword evidence="8" id="KW-0812">Transmembrane</keyword>
<evidence type="ECO:0000256" key="6">
    <source>
        <dbReference type="ARBA" id="ARBA00022840"/>
    </source>
</evidence>
<proteinExistence type="inferred from homology"/>
<feature type="transmembrane region" description="Helical" evidence="8">
    <location>
        <begin position="92"/>
        <end position="118"/>
    </location>
</feature>
<dbReference type="Pfam" id="PF20266">
    <property type="entry name" value="Mab-21_C"/>
    <property type="match status" value="1"/>
</dbReference>
<feature type="transmembrane region" description="Helical" evidence="8">
    <location>
        <begin position="525"/>
        <end position="543"/>
    </location>
</feature>
<gene>
    <name evidence="10" type="ORF">PMEA_00013269</name>
</gene>
<comment type="cofactor">
    <cofactor evidence="1">
        <name>Mg(2+)</name>
        <dbReference type="ChEBI" id="CHEBI:18420"/>
    </cofactor>
</comment>
<feature type="transmembrane region" description="Helical" evidence="8">
    <location>
        <begin position="12"/>
        <end position="31"/>
    </location>
</feature>
<keyword evidence="5" id="KW-0479">Metal-binding</keyword>
<evidence type="ECO:0000256" key="3">
    <source>
        <dbReference type="ARBA" id="ARBA00022679"/>
    </source>
</evidence>
<evidence type="ECO:0000256" key="1">
    <source>
        <dbReference type="ARBA" id="ARBA00001946"/>
    </source>
</evidence>
<dbReference type="AlphaFoldDB" id="A0AAU9WWB9"/>
<accession>A0AAU9WWB9</accession>
<protein>
    <recommendedName>
        <fullName evidence="9">Mab-21-like HhH/H2TH-like domain-containing protein</fullName>
    </recommendedName>
</protein>
<feature type="non-terminal residue" evidence="10">
    <location>
        <position position="1"/>
    </location>
</feature>
<evidence type="ECO:0000256" key="8">
    <source>
        <dbReference type="SAM" id="Phobius"/>
    </source>
</evidence>
<keyword evidence="8" id="KW-1133">Transmembrane helix</keyword>
<feature type="domain" description="Mab-21-like HhH/H2TH-like" evidence="9">
    <location>
        <begin position="363"/>
        <end position="463"/>
    </location>
</feature>
<feature type="transmembrane region" description="Helical" evidence="8">
    <location>
        <begin position="62"/>
        <end position="80"/>
    </location>
</feature>
<keyword evidence="6" id="KW-0547">Nucleotide-binding</keyword>
<dbReference type="GO" id="GO:0005524">
    <property type="term" value="F:ATP binding"/>
    <property type="evidence" value="ECO:0007669"/>
    <property type="project" value="UniProtKB-KW"/>
</dbReference>
<dbReference type="SMART" id="SM01265">
    <property type="entry name" value="Mab-21"/>
    <property type="match status" value="1"/>
</dbReference>
<evidence type="ECO:0000256" key="2">
    <source>
        <dbReference type="ARBA" id="ARBA00008307"/>
    </source>
</evidence>
<keyword evidence="8" id="KW-0472">Membrane</keyword>
<dbReference type="PANTHER" id="PTHR10656">
    <property type="entry name" value="CELL FATE DETERMINING PROTEIN MAB21-RELATED"/>
    <property type="match status" value="1"/>
</dbReference>
<dbReference type="Proteomes" id="UP001159428">
    <property type="component" value="Unassembled WGS sequence"/>
</dbReference>
<evidence type="ECO:0000256" key="4">
    <source>
        <dbReference type="ARBA" id="ARBA00022695"/>
    </source>
</evidence>
<evidence type="ECO:0000259" key="9">
    <source>
        <dbReference type="Pfam" id="PF20266"/>
    </source>
</evidence>
<feature type="transmembrane region" description="Helical" evidence="8">
    <location>
        <begin position="492"/>
        <end position="510"/>
    </location>
</feature>
<keyword evidence="4" id="KW-0548">Nucleotidyltransferase</keyword>
<dbReference type="Gene3D" id="1.10.1410.40">
    <property type="match status" value="1"/>
</dbReference>
<evidence type="ECO:0000256" key="7">
    <source>
        <dbReference type="ARBA" id="ARBA00022842"/>
    </source>
</evidence>
<keyword evidence="6" id="KW-0067">ATP-binding</keyword>
<comment type="caution">
    <text evidence="10">The sequence shown here is derived from an EMBL/GenBank/DDBJ whole genome shotgun (WGS) entry which is preliminary data.</text>
</comment>
<dbReference type="GO" id="GO:0016779">
    <property type="term" value="F:nucleotidyltransferase activity"/>
    <property type="evidence" value="ECO:0007669"/>
    <property type="project" value="UniProtKB-KW"/>
</dbReference>
<dbReference type="EMBL" id="CALNXJ010000023">
    <property type="protein sequence ID" value="CAH3128074.1"/>
    <property type="molecule type" value="Genomic_DNA"/>
</dbReference>
<organism evidence="10 11">
    <name type="scientific">Pocillopora meandrina</name>
    <dbReference type="NCBI Taxonomy" id="46732"/>
    <lineage>
        <taxon>Eukaryota</taxon>
        <taxon>Metazoa</taxon>
        <taxon>Cnidaria</taxon>
        <taxon>Anthozoa</taxon>
        <taxon>Hexacorallia</taxon>
        <taxon>Scleractinia</taxon>
        <taxon>Astrocoeniina</taxon>
        <taxon>Pocilloporidae</taxon>
        <taxon>Pocillopora</taxon>
    </lineage>
</organism>
<name>A0AAU9WWB9_9CNID</name>
<keyword evidence="3" id="KW-0808">Transferase</keyword>